<evidence type="ECO:0000256" key="2">
    <source>
        <dbReference type="ARBA" id="ARBA00004586"/>
    </source>
</evidence>
<dbReference type="InterPro" id="IPR002401">
    <property type="entry name" value="Cyt_P450_E_grp-I"/>
</dbReference>
<dbReference type="InterPro" id="IPR036396">
    <property type="entry name" value="Cyt_P450_sf"/>
</dbReference>
<feature type="binding site" description="axial binding residue" evidence="12">
    <location>
        <position position="450"/>
    </location>
    <ligand>
        <name>heme</name>
        <dbReference type="ChEBI" id="CHEBI:30413"/>
    </ligand>
    <ligandPart>
        <name>Fe</name>
        <dbReference type="ChEBI" id="CHEBI:18248"/>
    </ligandPart>
</feature>
<dbReference type="PANTHER" id="PTHR24302">
    <property type="entry name" value="CYTOCHROME P450 FAMILY 3"/>
    <property type="match status" value="1"/>
</dbReference>
<accession>A0A6J8EGF9</accession>
<dbReference type="PRINTS" id="PR00463">
    <property type="entry name" value="EP450I"/>
</dbReference>
<dbReference type="GO" id="GO:0020037">
    <property type="term" value="F:heme binding"/>
    <property type="evidence" value="ECO:0007669"/>
    <property type="project" value="InterPro"/>
</dbReference>
<protein>
    <submittedName>
        <fullName evidence="14">Cytochrome P450 3A41,Cytochrome P450 3A19,Cytochrome P450 3A31,Cytochrome P450 3A16,Cytochrome P450 3A8,Cytochrome P450 3A21,Cytochrome P450 3A4,Cytochrome P450 3A2</fullName>
    </submittedName>
</protein>
<evidence type="ECO:0000313" key="15">
    <source>
        <dbReference type="Proteomes" id="UP000507470"/>
    </source>
</evidence>
<proteinExistence type="inferred from homology"/>
<evidence type="ECO:0000256" key="12">
    <source>
        <dbReference type="PIRSR" id="PIRSR602401-1"/>
    </source>
</evidence>
<dbReference type="InterPro" id="IPR001128">
    <property type="entry name" value="Cyt_P450"/>
</dbReference>
<dbReference type="PRINTS" id="PR00385">
    <property type="entry name" value="P450"/>
</dbReference>
<dbReference type="GO" id="GO:0016705">
    <property type="term" value="F:oxidoreductase activity, acting on paired donors, with incorporation or reduction of molecular oxygen"/>
    <property type="evidence" value="ECO:0007669"/>
    <property type="project" value="InterPro"/>
</dbReference>
<dbReference type="InterPro" id="IPR050705">
    <property type="entry name" value="Cytochrome_P450_3A"/>
</dbReference>
<dbReference type="Pfam" id="PF00067">
    <property type="entry name" value="p450"/>
    <property type="match status" value="2"/>
</dbReference>
<dbReference type="GO" id="GO:0005789">
    <property type="term" value="C:endoplasmic reticulum membrane"/>
    <property type="evidence" value="ECO:0007669"/>
    <property type="project" value="UniProtKB-SubCell"/>
</dbReference>
<name>A0A6J8EGF9_MYTCO</name>
<keyword evidence="15" id="KW-1185">Reference proteome</keyword>
<evidence type="ECO:0000256" key="9">
    <source>
        <dbReference type="ARBA" id="ARBA00023033"/>
    </source>
</evidence>
<evidence type="ECO:0000256" key="10">
    <source>
        <dbReference type="ARBA" id="ARBA00023136"/>
    </source>
</evidence>
<keyword evidence="7" id="KW-0560">Oxidoreductase</keyword>
<sequence>MDILGFITVPGWVLTVIIILITLYLYSLWYQSLWRRLGIPGPIPIPFLGALHLYMKNGLAKTDLQLVKTYGSVVGIYQGHLPVLLVSDPEMMKEIFIKDFSNFTSRAIPFKMSKENASGVGAAYDNHWKFLRSTISPTFSSGKLKLMVPKIQRCCTDLVENIEQHSEQGELVDMKEVCGAYTMDVIASTAFGIDVNSNKDPNNAFVKHAKQAALGQIFKPQFLIIMMFPFMKNWFTVRFADKEIGEFFKSVVDSAIEIRKKGQEVYNDFLQLMVTARRDENQSAYFTTGDLKEFKNRGLNNMELIENAVTFFIAGYDTTANTLSFACYCLATNKDVQDKCIEEIDNVLHGERPQIEDLSKLEYLDRFFNEVLRLYGAATRFNREGKQDITVKDVYIPKDVDISVPVYALHRNPLYWPDPEKFDPDRFTKENKAKRPEYAFVPFGIGPRICIGMRLALLEAKMALVFMLQSFTFSPCDKTEIPIELEHGAIIRAKNDLKVSQSYPIEDELFYKRIQRAIVQMDILGCIDVPGWVLTIIIIIITLYLYSLWYHSLWRQLGIPGPRPIPFLGILPRYKKGLGKTDLELVNTYGPVVGIYHGHLPVLLVSDPEMVKEIFIKEFSNFTNRPIPFKMDEDSASSVGTAYDNHWKFLRSTISPTFSSGKLKLMVPKIQRCCTNLVENIQRQSKQGEPVDMKEVCETFTMDVIASTAFGIDVNSQNESNNQFVKYAKDAALGDIFKPKFFLIMMFPILKNLFTIQFLKKEAGDFFKSVVDSAIELRKKGQEVYNDFLQLMLNARHDDKQSDYFTMGDLKDFKNRGLNNIELKENAVTFFVAGYDTTANTLSFACYCLATNQDVQGKCLEEIDNILHGERPQVEDLSKLEYLDRFFNEVLRLYGSAVRIQRGGKQDITVKGIYIPKDVDVSVPLYAIHRNPLYWPDPEKFDPDRFTEENKAKRPEYAFIPFGVGPRICIGMRLALMEMKMALIIMLQSFTFSPCSKTEIPIELEPGAIIRAKNGIPLKINKR</sequence>
<dbReference type="GO" id="GO:0005506">
    <property type="term" value="F:iron ion binding"/>
    <property type="evidence" value="ECO:0007669"/>
    <property type="project" value="InterPro"/>
</dbReference>
<dbReference type="SUPFAM" id="SSF48264">
    <property type="entry name" value="Cytochrome P450"/>
    <property type="match status" value="2"/>
</dbReference>
<keyword evidence="5 12" id="KW-0479">Metal-binding</keyword>
<evidence type="ECO:0000256" key="5">
    <source>
        <dbReference type="ARBA" id="ARBA00022723"/>
    </source>
</evidence>
<gene>
    <name evidence="14" type="ORF">MCOR_51204</name>
</gene>
<dbReference type="AlphaFoldDB" id="A0A6J8EGF9"/>
<comment type="similarity">
    <text evidence="3">Belongs to the cytochrome P450 family.</text>
</comment>
<reference evidence="14 15" key="1">
    <citation type="submission" date="2020-06" db="EMBL/GenBank/DDBJ databases">
        <authorList>
            <person name="Li R."/>
            <person name="Bekaert M."/>
        </authorList>
    </citation>
    <scope>NUCLEOTIDE SEQUENCE [LARGE SCALE GENOMIC DNA]</scope>
    <source>
        <strain evidence="15">wild</strain>
    </source>
</reference>
<keyword evidence="13" id="KW-1133">Transmembrane helix</keyword>
<keyword evidence="10 13" id="KW-0472">Membrane</keyword>
<keyword evidence="8 12" id="KW-0408">Iron</keyword>
<comment type="subcellular location">
    <subcellularLocation>
        <location evidence="2">Endoplasmic reticulum membrane</location>
    </subcellularLocation>
</comment>
<dbReference type="InterPro" id="IPR017972">
    <property type="entry name" value="Cyt_P450_CS"/>
</dbReference>
<dbReference type="PANTHER" id="PTHR24302:SF15">
    <property type="entry name" value="FATTY-ACID PEROXYGENASE"/>
    <property type="match status" value="1"/>
</dbReference>
<evidence type="ECO:0000313" key="14">
    <source>
        <dbReference type="EMBL" id="CAC5418792.1"/>
    </source>
</evidence>
<keyword evidence="6" id="KW-0256">Endoplasmic reticulum</keyword>
<evidence type="ECO:0000256" key="11">
    <source>
        <dbReference type="ARBA" id="ARBA00043906"/>
    </source>
</evidence>
<keyword evidence="4 12" id="KW-0349">Heme</keyword>
<dbReference type="Gene3D" id="1.10.630.10">
    <property type="entry name" value="Cytochrome P450"/>
    <property type="match status" value="2"/>
</dbReference>
<comment type="function">
    <text evidence="11">Cytochromes P450 are a group of heme-thiolate monooxygenases. They oxidize a variety of structurally unrelated compounds, including steroids, fatty acids, and xenobiotics.</text>
</comment>
<evidence type="ECO:0000256" key="3">
    <source>
        <dbReference type="ARBA" id="ARBA00010617"/>
    </source>
</evidence>
<keyword evidence="9" id="KW-0503">Monooxygenase</keyword>
<evidence type="ECO:0000256" key="6">
    <source>
        <dbReference type="ARBA" id="ARBA00022824"/>
    </source>
</evidence>
<organism evidence="14 15">
    <name type="scientific">Mytilus coruscus</name>
    <name type="common">Sea mussel</name>
    <dbReference type="NCBI Taxonomy" id="42192"/>
    <lineage>
        <taxon>Eukaryota</taxon>
        <taxon>Metazoa</taxon>
        <taxon>Spiralia</taxon>
        <taxon>Lophotrochozoa</taxon>
        <taxon>Mollusca</taxon>
        <taxon>Bivalvia</taxon>
        <taxon>Autobranchia</taxon>
        <taxon>Pteriomorphia</taxon>
        <taxon>Mytilida</taxon>
        <taxon>Mytiloidea</taxon>
        <taxon>Mytilidae</taxon>
        <taxon>Mytilinae</taxon>
        <taxon>Mytilus</taxon>
    </lineage>
</organism>
<dbReference type="OrthoDB" id="1470350at2759"/>
<dbReference type="Proteomes" id="UP000507470">
    <property type="component" value="Unassembled WGS sequence"/>
</dbReference>
<evidence type="ECO:0000256" key="13">
    <source>
        <dbReference type="SAM" id="Phobius"/>
    </source>
</evidence>
<comment type="cofactor">
    <cofactor evidence="1 12">
        <name>heme</name>
        <dbReference type="ChEBI" id="CHEBI:30413"/>
    </cofactor>
</comment>
<evidence type="ECO:0000256" key="1">
    <source>
        <dbReference type="ARBA" id="ARBA00001971"/>
    </source>
</evidence>
<dbReference type="PROSITE" id="PS00086">
    <property type="entry name" value="CYTOCHROME_P450"/>
    <property type="match status" value="2"/>
</dbReference>
<dbReference type="FunFam" id="1.10.630.10:FF:000003">
    <property type="entry name" value="cytochrome P450 3A12-like isoform X2"/>
    <property type="match status" value="2"/>
</dbReference>
<dbReference type="CDD" id="cd11055">
    <property type="entry name" value="CYP3A-like"/>
    <property type="match status" value="2"/>
</dbReference>
<feature type="transmembrane region" description="Helical" evidence="13">
    <location>
        <begin position="529"/>
        <end position="549"/>
    </location>
</feature>
<keyword evidence="13" id="KW-0812">Transmembrane</keyword>
<evidence type="ECO:0000256" key="7">
    <source>
        <dbReference type="ARBA" id="ARBA00023002"/>
    </source>
</evidence>
<dbReference type="GO" id="GO:0008395">
    <property type="term" value="F:steroid hydroxylase activity"/>
    <property type="evidence" value="ECO:0007669"/>
    <property type="project" value="TreeGrafter"/>
</dbReference>
<feature type="transmembrane region" description="Helical" evidence="13">
    <location>
        <begin position="6"/>
        <end position="25"/>
    </location>
</feature>
<dbReference type="EMBL" id="CACVKT020008950">
    <property type="protein sequence ID" value="CAC5418792.1"/>
    <property type="molecule type" value="Genomic_DNA"/>
</dbReference>
<evidence type="ECO:0000256" key="4">
    <source>
        <dbReference type="ARBA" id="ARBA00022617"/>
    </source>
</evidence>
<evidence type="ECO:0000256" key="8">
    <source>
        <dbReference type="ARBA" id="ARBA00023004"/>
    </source>
</evidence>